<protein>
    <submittedName>
        <fullName evidence="3">DUF6443 domain-containing protein</fullName>
    </submittedName>
</protein>
<evidence type="ECO:0000313" key="3">
    <source>
        <dbReference type="EMBL" id="WYZ21691.1"/>
    </source>
</evidence>
<evidence type="ECO:0000313" key="4">
    <source>
        <dbReference type="Proteomes" id="UP001623852"/>
    </source>
</evidence>
<dbReference type="InterPro" id="IPR055015">
    <property type="entry name" value="GCX_COOH"/>
</dbReference>
<evidence type="ECO:0000259" key="2">
    <source>
        <dbReference type="Pfam" id="PF20041"/>
    </source>
</evidence>
<reference evidence="3 4" key="1">
    <citation type="submission" date="2024-03" db="EMBL/GenBank/DDBJ databases">
        <title>Flavobacterium soyae.</title>
        <authorList>
            <person name="Zheng W."/>
        </authorList>
    </citation>
    <scope>NUCLEOTIDE SEQUENCE [LARGE SCALE GENOMIC DNA]</scope>
    <source>
        <strain evidence="3 4">55</strain>
    </source>
</reference>
<dbReference type="PANTHER" id="PTHR32305:SF15">
    <property type="entry name" value="PROTEIN RHSA-RELATED"/>
    <property type="match status" value="1"/>
</dbReference>
<dbReference type="InterPro" id="IPR045619">
    <property type="entry name" value="DUF6443"/>
</dbReference>
<dbReference type="RefSeq" id="WP_406845367.1">
    <property type="nucleotide sequence ID" value="NZ_CP150845.1"/>
</dbReference>
<dbReference type="InterPro" id="IPR050708">
    <property type="entry name" value="T6SS_VgrG/RHS"/>
</dbReference>
<dbReference type="InterPro" id="IPR022385">
    <property type="entry name" value="Rhs_assc_core"/>
</dbReference>
<dbReference type="PANTHER" id="PTHR32305">
    <property type="match status" value="1"/>
</dbReference>
<keyword evidence="4" id="KW-1185">Reference proteome</keyword>
<dbReference type="Proteomes" id="UP001623852">
    <property type="component" value="Chromosome"/>
</dbReference>
<gene>
    <name evidence="3" type="ORF">AABD74_09520</name>
</gene>
<feature type="signal peptide" evidence="1">
    <location>
        <begin position="1"/>
        <end position="22"/>
    </location>
</feature>
<sequence>MKKIIKLLLVLFPVMLIGQTQTENYIKTVTYKVASLTKITAPTILQASQNITYFDGLGRPIQQIASQQSNSGKDIITHIKYDGFGRQVEEYLPFKSSNTNMDFDQTAEANVLAYYANPTLAITGNPSLEATTNPFSRKELEASPLNRVLKQAAPGNDWKSGLGHEIKMDYQTNGLEEVKLLTANTNWDVTAGLYTITFLNSGYYLPNQLYKTITYDENTAATPSEINGSTIEFKNKEGQVILKRTYGTVGTGTVNEKHDTYYVYDIYGNLTYVIPPKASDLIGTSTGVQADLTSTAVVTTASGPLNLTASNSIRLLPGFNATAGSTFSAVIDNTNQTILDNLCYQYKYDLRNRLVEKKLPGKQWEFIVYDKLDRPVATGPANSPFSDLSTTGWLITKYDAFNRPVYTGWMTSTAATTLGRKTLQEAQNSAVLTVLNETKQTSGTIDGIDVYYSNSVAPISFKLLTVNYYDNYTFPSNPIITIPATVESQPALTTAQVKGLATASWTRVLTTSTAILGEINAIFYDLKARPIRNYTINYLGGYICTDSKLKDFSGRLEYTITKHRRSSLDTVDLVTKEVFSYSDQDRLLTQTHQINGVLPAELILSNTYDELGQLISKKVGNTAEAPTQNINYTYNIRGWMTGINDINALAKAGDPKDLFAFKLNYNTPATVITGAKSLYNGNISESFWTSASETTPVTRAYGYQYDDLNRLKNAVFKRGTAVANNAYNETLTYDKNGNIITLLRNGGSDVTAAPIDNLVYSYANNNNANQLMKVADSSNKTLGFVDSVANTVDDYSYDVNGNMTKDNNKNITLITYNHLNLPTKITFAATGNIVYLYNAAGQKVQKIVNETSKPVITTDYLGGYQYDNAVLKFFPTAEGYVESIFGSYKYVYQYKDHLGNVRLSYDKTFAIKEESNFYPFGLKQEGYNTVKTGVENKYKYNGKELQDELGLNFYDYGARNYDPALGRWMNIDPLAEKMRRHSPYNYAFDNPIRFIDPDGMAPSDWINWIGTNGQQHITYDKDVKTVEQAEAKGYGNVKQVFESGTAHTADYSTMVSFAADGNIVINNGKKTDIDDGGVTTENGTYISKNKGLVDALGDEVPGALQNLGDGLTLAAVPVGATGVGLPLATEMAYVGGKISTLGTGLELVNDAFEGNFSWKKFFTKAVIEGVSGGLGGNSVFGPMEQIINDNLFNGVDKLGDSILDEKK</sequence>
<dbReference type="NCBIfam" id="NF045639">
    <property type="entry name" value="GCX_COOH"/>
    <property type="match status" value="1"/>
</dbReference>
<dbReference type="EMBL" id="CP150845">
    <property type="protein sequence ID" value="WYZ21691.1"/>
    <property type="molecule type" value="Genomic_DNA"/>
</dbReference>
<feature type="domain" description="DUF6443" evidence="2">
    <location>
        <begin position="27"/>
        <end position="172"/>
    </location>
</feature>
<proteinExistence type="predicted"/>
<name>A0ABZ2UPM9_9FLAO</name>
<keyword evidence="1" id="KW-0732">Signal</keyword>
<evidence type="ECO:0000256" key="1">
    <source>
        <dbReference type="SAM" id="SignalP"/>
    </source>
</evidence>
<feature type="chain" id="PRO_5045820923" evidence="1">
    <location>
        <begin position="23"/>
        <end position="1207"/>
    </location>
</feature>
<accession>A0ABZ2UPM9</accession>
<dbReference type="Gene3D" id="2.180.10.10">
    <property type="entry name" value="RHS repeat-associated core"/>
    <property type="match status" value="1"/>
</dbReference>
<organism evidence="3 4">
    <name type="scientific">Flavobacterium soyae</name>
    <dbReference type="NCBI Taxonomy" id="2903098"/>
    <lineage>
        <taxon>Bacteria</taxon>
        <taxon>Pseudomonadati</taxon>
        <taxon>Bacteroidota</taxon>
        <taxon>Flavobacteriia</taxon>
        <taxon>Flavobacteriales</taxon>
        <taxon>Flavobacteriaceae</taxon>
        <taxon>Flavobacterium</taxon>
    </lineage>
</organism>
<dbReference type="NCBIfam" id="TIGR03696">
    <property type="entry name" value="Rhs_assc_core"/>
    <property type="match status" value="1"/>
</dbReference>
<dbReference type="Pfam" id="PF20041">
    <property type="entry name" value="DUF6443"/>
    <property type="match status" value="1"/>
</dbReference>